<keyword evidence="1" id="KW-1133">Transmembrane helix</keyword>
<sequence>MKSKLIKFVWLVIAISAITTTQNIISNYSLDEMQALVDENFYPLIAAYILLISVRGLLFIPTLPIIIVMASSLPPLMMFGVTLLASCCSCYLVCLAVDHFDMNKRIEKLPQKSVDKAQRWIQRLGVPAIAGWAFFPFVFTELIVYLSRISGIKRKHIVFAAGLGEGLLIAGIIYVTDWFVTFTL</sequence>
<feature type="transmembrane region" description="Helical" evidence="1">
    <location>
        <begin position="76"/>
        <end position="100"/>
    </location>
</feature>
<evidence type="ECO:0000313" key="3">
    <source>
        <dbReference type="Proteomes" id="UP000809621"/>
    </source>
</evidence>
<evidence type="ECO:0000313" key="2">
    <source>
        <dbReference type="EMBL" id="MBM7035138.1"/>
    </source>
</evidence>
<accession>A0ABS2HG82</accession>
<evidence type="ECO:0000256" key="1">
    <source>
        <dbReference type="SAM" id="Phobius"/>
    </source>
</evidence>
<name>A0ABS2HG82_9VIBR</name>
<dbReference type="EMBL" id="JAFEUM010000001">
    <property type="protein sequence ID" value="MBM7035138.1"/>
    <property type="molecule type" value="Genomic_DNA"/>
</dbReference>
<feature type="transmembrane region" description="Helical" evidence="1">
    <location>
        <begin position="120"/>
        <end position="145"/>
    </location>
</feature>
<comment type="caution">
    <text evidence="2">The sequence shown here is derived from an EMBL/GenBank/DDBJ whole genome shotgun (WGS) entry which is preliminary data.</text>
</comment>
<dbReference type="RefSeq" id="WP_205156764.1">
    <property type="nucleotide sequence ID" value="NZ_JAFEUM010000001.1"/>
</dbReference>
<gene>
    <name evidence="2" type="ORF">JQC93_01860</name>
</gene>
<keyword evidence="1" id="KW-0472">Membrane</keyword>
<keyword evidence="3" id="KW-1185">Reference proteome</keyword>
<keyword evidence="1" id="KW-0812">Transmembrane</keyword>
<organism evidence="2 3">
    <name type="scientific">Vibrio ulleungensis</name>
    <dbReference type="NCBI Taxonomy" id="2807619"/>
    <lineage>
        <taxon>Bacteria</taxon>
        <taxon>Pseudomonadati</taxon>
        <taxon>Pseudomonadota</taxon>
        <taxon>Gammaproteobacteria</taxon>
        <taxon>Vibrionales</taxon>
        <taxon>Vibrionaceae</taxon>
        <taxon>Vibrio</taxon>
    </lineage>
</organism>
<dbReference type="Proteomes" id="UP000809621">
    <property type="component" value="Unassembled WGS sequence"/>
</dbReference>
<feature type="transmembrane region" description="Helical" evidence="1">
    <location>
        <begin position="157"/>
        <end position="176"/>
    </location>
</feature>
<feature type="transmembrane region" description="Helical" evidence="1">
    <location>
        <begin position="45"/>
        <end position="69"/>
    </location>
</feature>
<reference evidence="2 3" key="1">
    <citation type="submission" date="2021-02" db="EMBL/GenBank/DDBJ databases">
        <authorList>
            <person name="Park J.-S."/>
        </authorList>
    </citation>
    <scope>NUCLEOTIDE SEQUENCE [LARGE SCALE GENOMIC DNA]</scope>
    <source>
        <strain evidence="2 3">188UL20-2</strain>
    </source>
</reference>
<protein>
    <submittedName>
        <fullName evidence="2">VTT domain-containing protein</fullName>
    </submittedName>
</protein>
<proteinExistence type="predicted"/>